<dbReference type="PANTHER" id="PTHR24189:SF50">
    <property type="entry name" value="ANKYRIN REPEAT AND SOCS BOX PROTEIN 2"/>
    <property type="match status" value="1"/>
</dbReference>
<gene>
    <name evidence="3" type="ORF">PECAL_2P14310</name>
</gene>
<keyword evidence="4" id="KW-1185">Reference proteome</keyword>
<comment type="caution">
    <text evidence="3">The sequence shown here is derived from an EMBL/GenBank/DDBJ whole genome shotgun (WGS) entry which is preliminary data.</text>
</comment>
<dbReference type="InterPro" id="IPR036770">
    <property type="entry name" value="Ankyrin_rpt-contain_sf"/>
</dbReference>
<dbReference type="InterPro" id="IPR050745">
    <property type="entry name" value="Multifunctional_regulatory"/>
</dbReference>
<dbReference type="AlphaFoldDB" id="A0A8J2SI43"/>
<dbReference type="OrthoDB" id="19174at2759"/>
<dbReference type="InterPro" id="IPR002110">
    <property type="entry name" value="Ankyrin_rpt"/>
</dbReference>
<keyword evidence="1" id="KW-0677">Repeat</keyword>
<evidence type="ECO:0000313" key="3">
    <source>
        <dbReference type="EMBL" id="CAH0368369.1"/>
    </source>
</evidence>
<sequence length="188" mass="20319">MIPENVAAAANNCEINAVMEWLAAHPQSVNDVDSGGESLLVLCVNESYDGIETNQDDQLELVRYLLSQGADPNLSSGSDDETPLYASCGSGRAHPFPHAQLLVACLLRAGADPNLKVAENAPLFSALDCFLGADEGSWILPVVAHLLRYGASLDNCEGNRSAEEVMQRRSGVGPSWSRETWNFKLLRF</sequence>
<dbReference type="EMBL" id="CAKKNE010000002">
    <property type="protein sequence ID" value="CAH0368369.1"/>
    <property type="molecule type" value="Genomic_DNA"/>
</dbReference>
<evidence type="ECO:0000256" key="1">
    <source>
        <dbReference type="ARBA" id="ARBA00022737"/>
    </source>
</evidence>
<proteinExistence type="predicted"/>
<dbReference type="SUPFAM" id="SSF48403">
    <property type="entry name" value="Ankyrin repeat"/>
    <property type="match status" value="1"/>
</dbReference>
<organism evidence="3 4">
    <name type="scientific">Pelagomonas calceolata</name>
    <dbReference type="NCBI Taxonomy" id="35677"/>
    <lineage>
        <taxon>Eukaryota</taxon>
        <taxon>Sar</taxon>
        <taxon>Stramenopiles</taxon>
        <taxon>Ochrophyta</taxon>
        <taxon>Pelagophyceae</taxon>
        <taxon>Pelagomonadales</taxon>
        <taxon>Pelagomonadaceae</taxon>
        <taxon>Pelagomonas</taxon>
    </lineage>
</organism>
<accession>A0A8J2SI43</accession>
<evidence type="ECO:0000256" key="2">
    <source>
        <dbReference type="ARBA" id="ARBA00023043"/>
    </source>
</evidence>
<dbReference type="Pfam" id="PF00023">
    <property type="entry name" value="Ank"/>
    <property type="match status" value="1"/>
</dbReference>
<evidence type="ECO:0000313" key="4">
    <source>
        <dbReference type="Proteomes" id="UP000789595"/>
    </source>
</evidence>
<name>A0A8J2SI43_9STRA</name>
<dbReference type="Proteomes" id="UP000789595">
    <property type="component" value="Unassembled WGS sequence"/>
</dbReference>
<dbReference type="PANTHER" id="PTHR24189">
    <property type="entry name" value="MYOTROPHIN"/>
    <property type="match status" value="1"/>
</dbReference>
<dbReference type="Gene3D" id="1.25.40.20">
    <property type="entry name" value="Ankyrin repeat-containing domain"/>
    <property type="match status" value="1"/>
</dbReference>
<protein>
    <submittedName>
        <fullName evidence="3">Uncharacterized protein</fullName>
    </submittedName>
</protein>
<reference evidence="3" key="1">
    <citation type="submission" date="2021-11" db="EMBL/GenBank/DDBJ databases">
        <authorList>
            <consortium name="Genoscope - CEA"/>
            <person name="William W."/>
        </authorList>
    </citation>
    <scope>NUCLEOTIDE SEQUENCE</scope>
</reference>
<keyword evidence="2" id="KW-0040">ANK repeat</keyword>